<dbReference type="PANTHER" id="PTHR48107:SF7">
    <property type="entry name" value="RE15974P"/>
    <property type="match status" value="1"/>
</dbReference>
<dbReference type="Proteomes" id="UP000464658">
    <property type="component" value="Chromosome"/>
</dbReference>
<dbReference type="GO" id="GO:0016614">
    <property type="term" value="F:oxidoreductase activity, acting on CH-OH group of donors"/>
    <property type="evidence" value="ECO:0007669"/>
    <property type="project" value="UniProtKB-ARBA"/>
</dbReference>
<evidence type="ECO:0000313" key="4">
    <source>
        <dbReference type="Proteomes" id="UP000464658"/>
    </source>
</evidence>
<sequence length="57" mass="6633">MSQRKCALITGSSRGVGKEVALRLAEKGYDIVINYARKKKKQHLKQLKKLKRWVLKH</sequence>
<dbReference type="EMBL" id="AP021906">
    <property type="protein sequence ID" value="BBP87978.1"/>
    <property type="molecule type" value="Genomic_DNA"/>
</dbReference>
<protein>
    <submittedName>
        <fullName evidence="3">Uncharacterized protein</fullName>
    </submittedName>
</protein>
<dbReference type="InterPro" id="IPR036291">
    <property type="entry name" value="NAD(P)-bd_dom_sf"/>
</dbReference>
<dbReference type="AlphaFoldDB" id="A0A5S9M599"/>
<organism evidence="3 4">
    <name type="scientific">Bacillus safensis</name>
    <dbReference type="NCBI Taxonomy" id="561879"/>
    <lineage>
        <taxon>Bacteria</taxon>
        <taxon>Bacillati</taxon>
        <taxon>Bacillota</taxon>
        <taxon>Bacilli</taxon>
        <taxon>Bacillales</taxon>
        <taxon>Bacillaceae</taxon>
        <taxon>Bacillus</taxon>
    </lineage>
</organism>
<gene>
    <name evidence="3" type="ORF">BsIDN1_15960</name>
</gene>
<evidence type="ECO:0000313" key="3">
    <source>
        <dbReference type="EMBL" id="BBP87978.1"/>
    </source>
</evidence>
<proteinExistence type="inferred from homology"/>
<evidence type="ECO:0000256" key="2">
    <source>
        <dbReference type="ARBA" id="ARBA00023002"/>
    </source>
</evidence>
<evidence type="ECO:0000256" key="1">
    <source>
        <dbReference type="ARBA" id="ARBA00006484"/>
    </source>
</evidence>
<keyword evidence="2" id="KW-0560">Oxidoreductase</keyword>
<dbReference type="SUPFAM" id="SSF51735">
    <property type="entry name" value="NAD(P)-binding Rossmann-fold domains"/>
    <property type="match status" value="1"/>
</dbReference>
<dbReference type="Gene3D" id="3.40.50.720">
    <property type="entry name" value="NAD(P)-binding Rossmann-like Domain"/>
    <property type="match status" value="1"/>
</dbReference>
<comment type="similarity">
    <text evidence="1">Belongs to the short-chain dehydrogenases/reductases (SDR) family.</text>
</comment>
<dbReference type="InterPro" id="IPR002347">
    <property type="entry name" value="SDR_fam"/>
</dbReference>
<accession>A0A5S9M599</accession>
<dbReference type="Pfam" id="PF00106">
    <property type="entry name" value="adh_short"/>
    <property type="match status" value="1"/>
</dbReference>
<dbReference type="PANTHER" id="PTHR48107">
    <property type="entry name" value="NADPH-DEPENDENT ALDEHYDE REDUCTASE-LIKE PROTEIN, CHLOROPLASTIC-RELATED"/>
    <property type="match status" value="1"/>
</dbReference>
<reference evidence="3 4" key="1">
    <citation type="submission" date="2019-12" db="EMBL/GenBank/DDBJ databases">
        <title>Full genome sequence of a Bacillus safensis strain isolated from commercially available natto in Indonesia.</title>
        <authorList>
            <person name="Yoshida M."/>
            <person name="Uomi M."/>
            <person name="Waturangi D."/>
            <person name="Ekaputri J.J."/>
            <person name="Setiamarga D.H.E."/>
        </authorList>
    </citation>
    <scope>NUCLEOTIDE SEQUENCE [LARGE SCALE GENOMIC DNA]</scope>
    <source>
        <strain evidence="3 4">IDN1</strain>
    </source>
</reference>
<name>A0A5S9M599_BACIA</name>